<dbReference type="PANTHER" id="PTHR11601:SF34">
    <property type="entry name" value="CYSTEINE DESULFURASE"/>
    <property type="match status" value="1"/>
</dbReference>
<evidence type="ECO:0000256" key="3">
    <source>
        <dbReference type="ARBA" id="ARBA00006490"/>
    </source>
</evidence>
<dbReference type="GO" id="GO:0051536">
    <property type="term" value="F:iron-sulfur cluster binding"/>
    <property type="evidence" value="ECO:0007669"/>
    <property type="project" value="UniProtKB-KW"/>
</dbReference>
<evidence type="ECO:0000259" key="11">
    <source>
        <dbReference type="Pfam" id="PF00266"/>
    </source>
</evidence>
<sequence length="380" mass="38886">MTGVYLDYNASALVRPEVLAIMSEALADNGNPSAVHAAGRRARARVETARAKVAALVGADPTAVIFTSGGTEANAQALQSALAAGCERLIVCATEHPCVIEAAMASGKPVKPLPVDERGVIDLVKLGQLLTQTGGRAVVAIHHANNESGVIQPIAEAARMVRAAKGWLHVDAIQSAGKIPVDMRALGADSLTLSAHKLGGPQGVGALVLGEGASAVRILHGAGQERGLRAGTENVPGIAGFGVAADCAARDLPMAEAHRPWRDAAEAAVEAAGATILGKGAPRLPNTLFLSVAGWDSPQALIVLDLDGVMVSAGSACSSGKTKPSRAIVAMGRMDLATGGVRVSGGWGTTQDDWSRFAAAWTKAYETHCARQSARMKETA</sequence>
<accession>A0A258HIH4</accession>
<evidence type="ECO:0000256" key="7">
    <source>
        <dbReference type="ARBA" id="ARBA00022898"/>
    </source>
</evidence>
<reference evidence="12 13" key="1">
    <citation type="submission" date="2017-03" db="EMBL/GenBank/DDBJ databases">
        <title>Lifting the veil on microbial sulfur biogeochemistry in mining wastewaters.</title>
        <authorList>
            <person name="Kantor R.S."/>
            <person name="Colenbrander Nelson T."/>
            <person name="Marshall S."/>
            <person name="Bennett D."/>
            <person name="Apte S."/>
            <person name="Camacho D."/>
            <person name="Thomas B.C."/>
            <person name="Warren L.A."/>
            <person name="Banfield J.F."/>
        </authorList>
    </citation>
    <scope>NUCLEOTIDE SEQUENCE [LARGE SCALE GENOMIC DNA]</scope>
    <source>
        <strain evidence="12">32-68-21</strain>
    </source>
</reference>
<comment type="catalytic activity">
    <reaction evidence="10">
        <text>(sulfur carrier)-H + L-cysteine = (sulfur carrier)-SH + L-alanine</text>
        <dbReference type="Rhea" id="RHEA:43892"/>
        <dbReference type="Rhea" id="RHEA-COMP:14737"/>
        <dbReference type="Rhea" id="RHEA-COMP:14739"/>
        <dbReference type="ChEBI" id="CHEBI:29917"/>
        <dbReference type="ChEBI" id="CHEBI:35235"/>
        <dbReference type="ChEBI" id="CHEBI:57972"/>
        <dbReference type="ChEBI" id="CHEBI:64428"/>
        <dbReference type="EC" id="2.8.1.7"/>
    </reaction>
</comment>
<evidence type="ECO:0000256" key="1">
    <source>
        <dbReference type="ARBA" id="ARBA00001933"/>
    </source>
</evidence>
<dbReference type="Gene3D" id="3.90.1150.10">
    <property type="entry name" value="Aspartate Aminotransferase, domain 1"/>
    <property type="match status" value="1"/>
</dbReference>
<comment type="caution">
    <text evidence="12">The sequence shown here is derived from an EMBL/GenBank/DDBJ whole genome shotgun (WGS) entry which is preliminary data.</text>
</comment>
<organism evidence="12 13">
    <name type="scientific">Brevundimonas subvibrioides</name>
    <dbReference type="NCBI Taxonomy" id="74313"/>
    <lineage>
        <taxon>Bacteria</taxon>
        <taxon>Pseudomonadati</taxon>
        <taxon>Pseudomonadota</taxon>
        <taxon>Alphaproteobacteria</taxon>
        <taxon>Caulobacterales</taxon>
        <taxon>Caulobacteraceae</taxon>
        <taxon>Brevundimonas</taxon>
    </lineage>
</organism>
<dbReference type="PIRSF" id="PIRSF005572">
    <property type="entry name" value="NifS"/>
    <property type="match status" value="1"/>
</dbReference>
<dbReference type="AlphaFoldDB" id="A0A258HIH4"/>
<evidence type="ECO:0000256" key="8">
    <source>
        <dbReference type="ARBA" id="ARBA00023004"/>
    </source>
</evidence>
<proteinExistence type="inferred from homology"/>
<dbReference type="GO" id="GO:0046872">
    <property type="term" value="F:metal ion binding"/>
    <property type="evidence" value="ECO:0007669"/>
    <property type="project" value="UniProtKB-KW"/>
</dbReference>
<evidence type="ECO:0000256" key="4">
    <source>
        <dbReference type="ARBA" id="ARBA00013558"/>
    </source>
</evidence>
<evidence type="ECO:0000313" key="12">
    <source>
        <dbReference type="EMBL" id="OYX56781.1"/>
    </source>
</evidence>
<gene>
    <name evidence="12" type="ORF">B7Y86_08410</name>
</gene>
<dbReference type="EMBL" id="NCEQ01000007">
    <property type="protein sequence ID" value="OYX56781.1"/>
    <property type="molecule type" value="Genomic_DNA"/>
</dbReference>
<keyword evidence="12" id="KW-0032">Aminotransferase</keyword>
<dbReference type="InterPro" id="IPR016454">
    <property type="entry name" value="Cysteine_dSase"/>
</dbReference>
<keyword evidence="6" id="KW-0479">Metal-binding</keyword>
<dbReference type="Gene3D" id="1.10.260.50">
    <property type="match status" value="1"/>
</dbReference>
<keyword evidence="7" id="KW-0663">Pyridoxal phosphate</keyword>
<comment type="cofactor">
    <cofactor evidence="1">
        <name>pyridoxal 5'-phosphate</name>
        <dbReference type="ChEBI" id="CHEBI:597326"/>
    </cofactor>
</comment>
<evidence type="ECO:0000256" key="5">
    <source>
        <dbReference type="ARBA" id="ARBA00022679"/>
    </source>
</evidence>
<feature type="domain" description="Aminotransferase class V" evidence="11">
    <location>
        <begin position="4"/>
        <end position="355"/>
    </location>
</feature>
<dbReference type="Pfam" id="PF00266">
    <property type="entry name" value="Aminotran_5"/>
    <property type="match status" value="1"/>
</dbReference>
<evidence type="ECO:0000256" key="2">
    <source>
        <dbReference type="ARBA" id="ARBA00003120"/>
    </source>
</evidence>
<evidence type="ECO:0000256" key="6">
    <source>
        <dbReference type="ARBA" id="ARBA00022723"/>
    </source>
</evidence>
<dbReference type="Proteomes" id="UP000216147">
    <property type="component" value="Unassembled WGS sequence"/>
</dbReference>
<dbReference type="InterPro" id="IPR000192">
    <property type="entry name" value="Aminotrans_V_dom"/>
</dbReference>
<evidence type="ECO:0000256" key="10">
    <source>
        <dbReference type="ARBA" id="ARBA00050776"/>
    </source>
</evidence>
<protein>
    <recommendedName>
        <fullName evidence="4">Cysteine desulfurase</fullName>
    </recommendedName>
</protein>
<evidence type="ECO:0000256" key="9">
    <source>
        <dbReference type="ARBA" id="ARBA00023014"/>
    </source>
</evidence>
<evidence type="ECO:0000313" key="13">
    <source>
        <dbReference type="Proteomes" id="UP000216147"/>
    </source>
</evidence>
<dbReference type="GO" id="GO:0008483">
    <property type="term" value="F:transaminase activity"/>
    <property type="evidence" value="ECO:0007669"/>
    <property type="project" value="UniProtKB-KW"/>
</dbReference>
<dbReference type="GO" id="GO:0031071">
    <property type="term" value="F:cysteine desulfurase activity"/>
    <property type="evidence" value="ECO:0007669"/>
    <property type="project" value="UniProtKB-EC"/>
</dbReference>
<keyword evidence="9" id="KW-0411">Iron-sulfur</keyword>
<dbReference type="InterPro" id="IPR015422">
    <property type="entry name" value="PyrdxlP-dep_Trfase_small"/>
</dbReference>
<dbReference type="Gene3D" id="3.40.640.10">
    <property type="entry name" value="Type I PLP-dependent aspartate aminotransferase-like (Major domain)"/>
    <property type="match status" value="1"/>
</dbReference>
<comment type="function">
    <text evidence="2">Catalyzes the removal of elemental sulfur atoms from cysteine to produce alanine. Seems to participate in the biosynthesis of the nitrogenase metalloclusters by providing the inorganic sulfur required for the Fe-S core formation.</text>
</comment>
<dbReference type="PANTHER" id="PTHR11601">
    <property type="entry name" value="CYSTEINE DESULFURYLASE FAMILY MEMBER"/>
    <property type="match status" value="1"/>
</dbReference>
<dbReference type="InterPro" id="IPR015424">
    <property type="entry name" value="PyrdxlP-dep_Trfase"/>
</dbReference>
<comment type="similarity">
    <text evidence="3">Belongs to the class-V pyridoxal-phosphate-dependent aminotransferase family. NifS/IscS subfamily.</text>
</comment>
<dbReference type="InterPro" id="IPR015421">
    <property type="entry name" value="PyrdxlP-dep_Trfase_major"/>
</dbReference>
<keyword evidence="5 12" id="KW-0808">Transferase</keyword>
<name>A0A258HIH4_9CAUL</name>
<dbReference type="SUPFAM" id="SSF53383">
    <property type="entry name" value="PLP-dependent transferases"/>
    <property type="match status" value="1"/>
</dbReference>
<keyword evidence="8" id="KW-0408">Iron</keyword>